<organism evidence="2 3">
    <name type="scientific">Sesamum alatum</name>
    <dbReference type="NCBI Taxonomy" id="300844"/>
    <lineage>
        <taxon>Eukaryota</taxon>
        <taxon>Viridiplantae</taxon>
        <taxon>Streptophyta</taxon>
        <taxon>Embryophyta</taxon>
        <taxon>Tracheophyta</taxon>
        <taxon>Spermatophyta</taxon>
        <taxon>Magnoliopsida</taxon>
        <taxon>eudicotyledons</taxon>
        <taxon>Gunneridae</taxon>
        <taxon>Pentapetalae</taxon>
        <taxon>asterids</taxon>
        <taxon>lamiids</taxon>
        <taxon>Lamiales</taxon>
        <taxon>Pedaliaceae</taxon>
        <taxon>Sesamum</taxon>
    </lineage>
</organism>
<proteinExistence type="predicted"/>
<gene>
    <name evidence="2" type="ORF">Salat_2670800</name>
</gene>
<name>A0AAE1XQ92_9LAMI</name>
<dbReference type="AlphaFoldDB" id="A0AAE1XQ92"/>
<comment type="caution">
    <text evidence="2">The sequence shown here is derived from an EMBL/GenBank/DDBJ whole genome shotgun (WGS) entry which is preliminary data.</text>
</comment>
<evidence type="ECO:0000313" key="3">
    <source>
        <dbReference type="Proteomes" id="UP001293254"/>
    </source>
</evidence>
<keyword evidence="3" id="KW-1185">Reference proteome</keyword>
<protein>
    <submittedName>
        <fullName evidence="2">Uncharacterized protein</fullName>
    </submittedName>
</protein>
<evidence type="ECO:0000313" key="2">
    <source>
        <dbReference type="EMBL" id="KAK4415634.1"/>
    </source>
</evidence>
<feature type="region of interest" description="Disordered" evidence="1">
    <location>
        <begin position="1"/>
        <end position="22"/>
    </location>
</feature>
<sequence>MAGCKHNISSSGGEESFAASVQPKKSTKIGPIDLLFRKEPNEDTSIPFNAVNYDSLGPASKPLDSMTLEFIAGRDMVRPAKIRFATAFLTLKRFHIEKLNLKKMFTFEMWTKSKYAKDAQGKLVKHVGKLNNKILRGVKAISLRLVVKYTSIPFNLVNYDSLGPAIEAIESMSLGGTLVYLEGVHARRDMVRPAKTHFAIAFVTLKRFHIEKSNLKKLLTLEMWTKSKYAKYAQGKLMKRVGKLKNKIMWGVNAISLRLVVKRKGKEVKVIDEAKKMLRENAIQKFARWMYDAGIPFNVVDYDSFGPAMEAIGYPSAAHCIDLMFEDILKLPNLKQTYGRAVVINFYIYNREPLLYIFRVFIAGRDLRRKKLISLILMRKNLIATYPTVIGNNDDNDEDVEFGDELESE</sequence>
<reference evidence="2" key="2">
    <citation type="journal article" date="2024" name="Plant">
        <title>Genomic evolution and insights into agronomic trait innovations of Sesamum species.</title>
        <authorList>
            <person name="Miao H."/>
            <person name="Wang L."/>
            <person name="Qu L."/>
            <person name="Liu H."/>
            <person name="Sun Y."/>
            <person name="Le M."/>
            <person name="Wang Q."/>
            <person name="Wei S."/>
            <person name="Zheng Y."/>
            <person name="Lin W."/>
            <person name="Duan Y."/>
            <person name="Cao H."/>
            <person name="Xiong S."/>
            <person name="Wang X."/>
            <person name="Wei L."/>
            <person name="Li C."/>
            <person name="Ma Q."/>
            <person name="Ju M."/>
            <person name="Zhao R."/>
            <person name="Li G."/>
            <person name="Mu C."/>
            <person name="Tian Q."/>
            <person name="Mei H."/>
            <person name="Zhang T."/>
            <person name="Gao T."/>
            <person name="Zhang H."/>
        </authorList>
    </citation>
    <scope>NUCLEOTIDE SEQUENCE</scope>
    <source>
        <strain evidence="2">3651</strain>
    </source>
</reference>
<dbReference type="Proteomes" id="UP001293254">
    <property type="component" value="Unassembled WGS sequence"/>
</dbReference>
<dbReference type="EMBL" id="JACGWO010000011">
    <property type="protein sequence ID" value="KAK4415634.1"/>
    <property type="molecule type" value="Genomic_DNA"/>
</dbReference>
<reference evidence="2" key="1">
    <citation type="submission" date="2020-06" db="EMBL/GenBank/DDBJ databases">
        <authorList>
            <person name="Li T."/>
            <person name="Hu X."/>
            <person name="Zhang T."/>
            <person name="Song X."/>
            <person name="Zhang H."/>
            <person name="Dai N."/>
            <person name="Sheng W."/>
            <person name="Hou X."/>
            <person name="Wei L."/>
        </authorList>
    </citation>
    <scope>NUCLEOTIDE SEQUENCE</scope>
    <source>
        <strain evidence="2">3651</strain>
        <tissue evidence="2">Leaf</tissue>
    </source>
</reference>
<accession>A0AAE1XQ92</accession>
<feature type="compositionally biased region" description="Low complexity" evidence="1">
    <location>
        <begin position="9"/>
        <end position="20"/>
    </location>
</feature>
<evidence type="ECO:0000256" key="1">
    <source>
        <dbReference type="SAM" id="MobiDB-lite"/>
    </source>
</evidence>